<reference evidence="4 6" key="3">
    <citation type="journal article" date="2018" name="Nat. Biotechnol.">
        <title>A standardized bacterial taxonomy based on genome phylogeny substantially revises the tree of life.</title>
        <authorList>
            <person name="Parks D.H."/>
            <person name="Chuvochina M."/>
            <person name="Waite D.W."/>
            <person name="Rinke C."/>
            <person name="Skarshewski A."/>
            <person name="Chaumeil P.A."/>
            <person name="Hugenholtz P."/>
        </authorList>
    </citation>
    <scope>NUCLEOTIDE SEQUENCE [LARGE SCALE GENOMIC DNA]</scope>
    <source>
        <strain evidence="4">UBA8781</strain>
    </source>
</reference>
<dbReference type="InterPro" id="IPR032350">
    <property type="entry name" value="Nbr1_FW"/>
</dbReference>
<sequence>MQWKWNWLITSGMVILVLGLASCRGNTTPTFDSKAATLEAAARQTVAASEQAALLTARAKLNQQVTPSPTFTLPPTHTRTPTPTFTPTITRIPSRTPTPPPSATPTGTPSPYTCLLVEQSPRDGATVKPESKVTVRWTLKNIGTATWDAKAIDFYQVGGAKIAEKGVIDLPQTVKPGETVEVVVVLKIPEITGPYRTDWKLVEVETAFSFCPVYIEVWASP</sequence>
<reference evidence="5" key="2">
    <citation type="submission" date="2015-07" db="EMBL/GenBank/DDBJ databases">
        <title>Draft Genome Sequences of Anaerolinea thermolimosa IMO-1, Bellilinea caldifistulae GOMI-1, Leptolinea tardivitalis YMTK-2, Levilinea saccharolytica KIBI-1,Longilinea arvoryzae KOME-1, Previously Described as Members of the Anaerolineaceae (Chloroflexi).</title>
        <authorList>
            <person name="Sekiguchi Y."/>
            <person name="Ohashi A."/>
            <person name="Matsuura N."/>
            <person name="Tourlousse M.D."/>
        </authorList>
    </citation>
    <scope>NUCLEOTIDE SEQUENCE [LARGE SCALE GENOMIC DNA]</scope>
    <source>
        <strain evidence="5">IMO-1</strain>
    </source>
</reference>
<feature type="compositionally biased region" description="Low complexity" evidence="1">
    <location>
        <begin position="69"/>
        <end position="95"/>
    </location>
</feature>
<feature type="domain" description="Nbr1 FW" evidence="2">
    <location>
        <begin position="122"/>
        <end position="205"/>
    </location>
</feature>
<evidence type="ECO:0000313" key="6">
    <source>
        <dbReference type="Proteomes" id="UP000264141"/>
    </source>
</evidence>
<dbReference type="EMBL" id="DF967966">
    <property type="protein sequence ID" value="GAP08300.1"/>
    <property type="molecule type" value="Genomic_DNA"/>
</dbReference>
<dbReference type="RefSeq" id="WP_062195798.1">
    <property type="nucleotide sequence ID" value="NZ_DF967966.1"/>
</dbReference>
<evidence type="ECO:0000313" key="4">
    <source>
        <dbReference type="EMBL" id="HCE17331.1"/>
    </source>
</evidence>
<gene>
    <name evidence="3" type="ORF">ATHL_03202</name>
    <name evidence="4" type="ORF">DEQ80_05690</name>
</gene>
<dbReference type="Pfam" id="PF16158">
    <property type="entry name" value="N_BRCA1_IG"/>
    <property type="match status" value="1"/>
</dbReference>
<name>A0A3D1JFF9_9CHLR</name>
<dbReference type="PROSITE" id="PS51257">
    <property type="entry name" value="PROKAR_LIPOPROTEIN"/>
    <property type="match status" value="1"/>
</dbReference>
<evidence type="ECO:0000313" key="5">
    <source>
        <dbReference type="Proteomes" id="UP000253922"/>
    </source>
</evidence>
<dbReference type="Gene3D" id="2.60.40.10">
    <property type="entry name" value="Immunoglobulins"/>
    <property type="match status" value="1"/>
</dbReference>
<proteinExistence type="predicted"/>
<accession>A0A3D1JFF9</accession>
<evidence type="ECO:0000259" key="2">
    <source>
        <dbReference type="Pfam" id="PF16158"/>
    </source>
</evidence>
<reference evidence="3" key="1">
    <citation type="journal article" date="2015" name="Genome Announc.">
        <title>Draft Genome Sequences of Anaerolinea thermolimosa IMO-1, Bellilinea caldifistulae GOMI-1, Leptolinea tardivitalis YMTK-2, Levilinea saccharolytica KIBI-1, Longilinea arvoryzae KOME-1, Previously Described as Members of the Class Anaerolineae (Chloroflexi).</title>
        <authorList>
            <person name="Matsuura N."/>
            <person name="Tourlousse M.D."/>
            <person name="Ohashi A."/>
            <person name="Hugenholtz P."/>
            <person name="Sekiguchi Y."/>
        </authorList>
    </citation>
    <scope>NUCLEOTIDE SEQUENCE</scope>
    <source>
        <strain evidence="3">IMO-1</strain>
    </source>
</reference>
<dbReference type="Proteomes" id="UP000253922">
    <property type="component" value="Unassembled WGS sequence"/>
</dbReference>
<evidence type="ECO:0000256" key="1">
    <source>
        <dbReference type="SAM" id="MobiDB-lite"/>
    </source>
</evidence>
<dbReference type="OrthoDB" id="166850at2"/>
<evidence type="ECO:0000313" key="3">
    <source>
        <dbReference type="EMBL" id="GAP08300.1"/>
    </source>
</evidence>
<dbReference type="EMBL" id="DPBP01000024">
    <property type="protein sequence ID" value="HCE17331.1"/>
    <property type="molecule type" value="Genomic_DNA"/>
</dbReference>
<organism evidence="4 6">
    <name type="scientific">Anaerolinea thermolimosa</name>
    <dbReference type="NCBI Taxonomy" id="229919"/>
    <lineage>
        <taxon>Bacteria</taxon>
        <taxon>Bacillati</taxon>
        <taxon>Chloroflexota</taxon>
        <taxon>Anaerolineae</taxon>
        <taxon>Anaerolineales</taxon>
        <taxon>Anaerolineaceae</taxon>
        <taxon>Anaerolinea</taxon>
    </lineage>
</organism>
<dbReference type="InterPro" id="IPR013783">
    <property type="entry name" value="Ig-like_fold"/>
</dbReference>
<dbReference type="AlphaFoldDB" id="A0A3D1JFF9"/>
<dbReference type="Proteomes" id="UP000264141">
    <property type="component" value="Unassembled WGS sequence"/>
</dbReference>
<protein>
    <recommendedName>
        <fullName evidence="2">Nbr1 FW domain-containing protein</fullName>
    </recommendedName>
</protein>
<feature type="region of interest" description="Disordered" evidence="1">
    <location>
        <begin position="66"/>
        <end position="109"/>
    </location>
</feature>
<keyword evidence="5" id="KW-1185">Reference proteome</keyword>